<dbReference type="Proteomes" id="UP001515480">
    <property type="component" value="Unassembled WGS sequence"/>
</dbReference>
<keyword evidence="1" id="KW-0732">Signal</keyword>
<protein>
    <recommendedName>
        <fullName evidence="9">Integrin alpha-2 domain-containing protein</fullName>
    </recommendedName>
</protein>
<feature type="repeat" description="FG-GAP" evidence="4">
    <location>
        <begin position="65"/>
        <end position="126"/>
    </location>
</feature>
<evidence type="ECO:0000256" key="1">
    <source>
        <dbReference type="ARBA" id="ARBA00022729"/>
    </source>
</evidence>
<dbReference type="PANTHER" id="PTHR23220">
    <property type="entry name" value="INTEGRIN ALPHA"/>
    <property type="match status" value="1"/>
</dbReference>
<accession>A0AB34JKY4</accession>
<evidence type="ECO:0000256" key="2">
    <source>
        <dbReference type="ARBA" id="ARBA00022737"/>
    </source>
</evidence>
<dbReference type="GO" id="GO:0005178">
    <property type="term" value="F:integrin binding"/>
    <property type="evidence" value="ECO:0007669"/>
    <property type="project" value="TreeGrafter"/>
</dbReference>
<feature type="compositionally biased region" description="Low complexity" evidence="5">
    <location>
        <begin position="904"/>
        <end position="915"/>
    </location>
</feature>
<feature type="repeat" description="FG-GAP" evidence="4">
    <location>
        <begin position="145"/>
        <end position="204"/>
    </location>
</feature>
<dbReference type="InterPro" id="IPR000413">
    <property type="entry name" value="Integrin_alpha"/>
</dbReference>
<dbReference type="GO" id="GO:0098609">
    <property type="term" value="P:cell-cell adhesion"/>
    <property type="evidence" value="ECO:0007669"/>
    <property type="project" value="TreeGrafter"/>
</dbReference>
<feature type="region of interest" description="Disordered" evidence="5">
    <location>
        <begin position="819"/>
        <end position="850"/>
    </location>
</feature>
<dbReference type="PANTHER" id="PTHR23220:SF122">
    <property type="entry name" value="INTEGRIN ALPHA-PS1"/>
    <property type="match status" value="1"/>
</dbReference>
<dbReference type="Gene3D" id="2.130.10.130">
    <property type="entry name" value="Integrin alpha, N-terminal"/>
    <property type="match status" value="3"/>
</dbReference>
<reference evidence="7 8" key="1">
    <citation type="journal article" date="2024" name="Science">
        <title>Giant polyketide synthase enzymes in the biosynthesis of giant marine polyether toxins.</title>
        <authorList>
            <person name="Fallon T.R."/>
            <person name="Shende V.V."/>
            <person name="Wierzbicki I.H."/>
            <person name="Pendleton A.L."/>
            <person name="Watervoot N.F."/>
            <person name="Auber R.P."/>
            <person name="Gonzalez D.J."/>
            <person name="Wisecaver J.H."/>
            <person name="Moore B.S."/>
        </authorList>
    </citation>
    <scope>NUCLEOTIDE SEQUENCE [LARGE SCALE GENOMIC DNA]</scope>
    <source>
        <strain evidence="7 8">12B1</strain>
    </source>
</reference>
<keyword evidence="2" id="KW-0677">Repeat</keyword>
<dbReference type="Pfam" id="PF01839">
    <property type="entry name" value="FG-GAP"/>
    <property type="match status" value="4"/>
</dbReference>
<dbReference type="GO" id="GO:0033627">
    <property type="term" value="P:cell adhesion mediated by integrin"/>
    <property type="evidence" value="ECO:0007669"/>
    <property type="project" value="TreeGrafter"/>
</dbReference>
<evidence type="ECO:0000256" key="6">
    <source>
        <dbReference type="SAM" id="Phobius"/>
    </source>
</evidence>
<proteinExistence type="predicted"/>
<dbReference type="GO" id="GO:0007160">
    <property type="term" value="P:cell-matrix adhesion"/>
    <property type="evidence" value="ECO:0007669"/>
    <property type="project" value="TreeGrafter"/>
</dbReference>
<keyword evidence="6" id="KW-0472">Membrane</keyword>
<keyword evidence="6" id="KW-0812">Transmembrane</keyword>
<keyword evidence="3" id="KW-0325">Glycoprotein</keyword>
<feature type="compositionally biased region" description="Basic and acidic residues" evidence="5">
    <location>
        <begin position="1134"/>
        <end position="1143"/>
    </location>
</feature>
<dbReference type="EMBL" id="JBGBPQ010000006">
    <property type="protein sequence ID" value="KAL1522333.1"/>
    <property type="molecule type" value="Genomic_DNA"/>
</dbReference>
<feature type="region of interest" description="Disordered" evidence="5">
    <location>
        <begin position="406"/>
        <end position="471"/>
    </location>
</feature>
<sequence length="1197" mass="124065">MAHTAFDYFGSSVTAIGDLDGNGVPDLAVGAESATVNGASLAGSVFILLMARNGTALTADRITSNTGGFGVALSSFSFFGSSVQLLGDLDFDGYPEIAVGSRGDSDGGAQTGAVYILFLEPKTVVQGSRSVVTGIRVKRQTKLSAGESGGTLPIDSASNFGRSLAAPGDLDGDGVPDLAVGAPASSSHVGAVYLVQLFADGIAKAIIKLDPSNWASGPILAPDSNFGTAMSFTSQLGPIGALAVGAPFAGAAGQVFILILSTGGGVSAYRLDAPSTPTRRRLNLAAGSRYGEALAFGADWDGNGLPELVVGAPYSPEGGTARGAAYVLFLRGEGIQFYKFRKLTAPTGRDDANFGKSVTFTGKFNSDDIVGDLVVATVSDPAVLLNSGTLLVLFFAATGIAPPMPPSRPPTLSPFFPPPPHPLTPPPDTPPPVPPVRPPSAPLPSIPPPSPPPPSPPQVPPRGPPLVPPLSLVSENGTVSSAVTLGSERIGGTASIWAIVLGTLFSLVLLWLLYYKIFMGKALSMTFDPRKFNFRIASLWSLEPRVRISVRRKHAHLPDTLVGERQPRQSIPDGTISMRVTQGVAATNSAVGHMAQDIVQSFAPYKYTPKPGAQAAKDGTWGSFGGCSDAPKDATWGSVGSSVIGYAPINAPLAPPGIAVQRTTSGYRRVPSGKSKLQEEQPIAQNTSKGSTLPAVSAASALDPILAAAAALRSQQGQTSRHGAQYLEGEHSGARSREGRSQSLQKQLVQPERVTINLGDIGLVAVAAGMANADETALVGAKGGWDDESGRMVPRMQPDADATWGDSSQNIDDVTWGNSSQALGSTTWTSQNIGGGAWDESSQNLGDDRAWSQDGVLSHLVAVDGTWGSEGQQHSTSRRLGGGGHLSEGTWGQRSNTQSNTWVSSSSRDSGGPSDTWGAGSTMSMLGTLDAANILGGIGESEDLLYLINYPTEHGGLPYETETRTATSDDFALGAEQPEQPRVAAQPSPSAVLSQHAAQRREQPQMQQAGAQAGSCADPIEEATQPSSVEPPGPQPLIRIPSSLAAAQQAAIRCARRRSPGSATNALSRSGSSVEDIRRNAPSALPPALSSVRERLPPPENFPPSCGGKEVPGRVLPPRPERRSIASNEPVVSTREKMERTSERAQSMFGPCSDGPSASPLEDELPEAPPSPSPGASHASSGRSTPEETERLLAKGS</sequence>
<feature type="compositionally biased region" description="Polar residues" evidence="5">
    <location>
        <begin position="890"/>
        <end position="903"/>
    </location>
</feature>
<dbReference type="PRINTS" id="PR01185">
    <property type="entry name" value="INTEGRINA"/>
</dbReference>
<dbReference type="GO" id="GO:0008305">
    <property type="term" value="C:integrin complex"/>
    <property type="evidence" value="ECO:0007669"/>
    <property type="project" value="InterPro"/>
</dbReference>
<dbReference type="SMART" id="SM00191">
    <property type="entry name" value="Int_alpha"/>
    <property type="match status" value="5"/>
</dbReference>
<feature type="region of interest" description="Disordered" evidence="5">
    <location>
        <begin position="1051"/>
        <end position="1197"/>
    </location>
</feature>
<evidence type="ECO:0000256" key="5">
    <source>
        <dbReference type="SAM" id="MobiDB-lite"/>
    </source>
</evidence>
<dbReference type="SUPFAM" id="SSF69318">
    <property type="entry name" value="Integrin alpha N-terminal domain"/>
    <property type="match status" value="2"/>
</dbReference>
<feature type="compositionally biased region" description="Polar residues" evidence="5">
    <location>
        <begin position="987"/>
        <end position="997"/>
    </location>
</feature>
<dbReference type="AlphaFoldDB" id="A0AB34JKY4"/>
<feature type="repeat" description="FG-GAP" evidence="4">
    <location>
        <begin position="276"/>
        <end position="337"/>
    </location>
</feature>
<feature type="region of interest" description="Disordered" evidence="5">
    <location>
        <begin position="867"/>
        <end position="919"/>
    </location>
</feature>
<keyword evidence="8" id="KW-1185">Reference proteome</keyword>
<evidence type="ECO:0000313" key="8">
    <source>
        <dbReference type="Proteomes" id="UP001515480"/>
    </source>
</evidence>
<dbReference type="InterPro" id="IPR028994">
    <property type="entry name" value="Integrin_alpha_N"/>
</dbReference>
<dbReference type="InterPro" id="IPR013517">
    <property type="entry name" value="FG-GAP"/>
</dbReference>
<feature type="compositionally biased region" description="Pro residues" evidence="5">
    <location>
        <begin position="406"/>
        <end position="468"/>
    </location>
</feature>
<feature type="repeat" description="FG-GAP" evidence="4">
    <location>
        <begin position="1"/>
        <end position="57"/>
    </location>
</feature>
<dbReference type="InterPro" id="IPR013519">
    <property type="entry name" value="Int_alpha_beta-p"/>
</dbReference>
<feature type="region of interest" description="Disordered" evidence="5">
    <location>
        <begin position="728"/>
        <end position="748"/>
    </location>
</feature>
<dbReference type="GO" id="GO:0009897">
    <property type="term" value="C:external side of plasma membrane"/>
    <property type="evidence" value="ECO:0007669"/>
    <property type="project" value="TreeGrafter"/>
</dbReference>
<evidence type="ECO:0008006" key="9">
    <source>
        <dbReference type="Google" id="ProtNLM"/>
    </source>
</evidence>
<feature type="compositionally biased region" description="Basic and acidic residues" evidence="5">
    <location>
        <begin position="1185"/>
        <end position="1197"/>
    </location>
</feature>
<feature type="region of interest" description="Disordered" evidence="5">
    <location>
        <begin position="979"/>
        <end position="1039"/>
    </location>
</feature>
<name>A0AB34JKY4_PRYPA</name>
<comment type="caution">
    <text evidence="7">The sequence shown here is derived from an EMBL/GenBank/DDBJ whole genome shotgun (WGS) entry which is preliminary data.</text>
</comment>
<feature type="compositionally biased region" description="Polar residues" evidence="5">
    <location>
        <begin position="819"/>
        <end position="832"/>
    </location>
</feature>
<dbReference type="PROSITE" id="PS51470">
    <property type="entry name" value="FG_GAP"/>
    <property type="match status" value="4"/>
</dbReference>
<evidence type="ECO:0000313" key="7">
    <source>
        <dbReference type="EMBL" id="KAL1522333.1"/>
    </source>
</evidence>
<keyword evidence="6" id="KW-1133">Transmembrane helix</keyword>
<dbReference type="GO" id="GO:0007229">
    <property type="term" value="P:integrin-mediated signaling pathway"/>
    <property type="evidence" value="ECO:0007669"/>
    <property type="project" value="TreeGrafter"/>
</dbReference>
<organism evidence="7 8">
    <name type="scientific">Prymnesium parvum</name>
    <name type="common">Toxic golden alga</name>
    <dbReference type="NCBI Taxonomy" id="97485"/>
    <lineage>
        <taxon>Eukaryota</taxon>
        <taxon>Haptista</taxon>
        <taxon>Haptophyta</taxon>
        <taxon>Prymnesiophyceae</taxon>
        <taxon>Prymnesiales</taxon>
        <taxon>Prymnesiaceae</taxon>
        <taxon>Prymnesium</taxon>
    </lineage>
</organism>
<feature type="compositionally biased region" description="Basic and acidic residues" evidence="5">
    <location>
        <begin position="728"/>
        <end position="740"/>
    </location>
</feature>
<gene>
    <name evidence="7" type="ORF">AB1Y20_017325</name>
</gene>
<feature type="region of interest" description="Disordered" evidence="5">
    <location>
        <begin position="668"/>
        <end position="693"/>
    </location>
</feature>
<feature type="transmembrane region" description="Helical" evidence="6">
    <location>
        <begin position="494"/>
        <end position="515"/>
    </location>
</feature>
<evidence type="ECO:0000256" key="4">
    <source>
        <dbReference type="PROSITE-ProRule" id="PRU00803"/>
    </source>
</evidence>
<feature type="compositionally biased region" description="Polar residues" evidence="5">
    <location>
        <begin position="1061"/>
        <end position="1073"/>
    </location>
</feature>
<evidence type="ECO:0000256" key="3">
    <source>
        <dbReference type="ARBA" id="ARBA00023180"/>
    </source>
</evidence>